<keyword evidence="1" id="KW-0880">Kelch repeat</keyword>
<dbReference type="PANTHER" id="PTHR46344">
    <property type="entry name" value="OS02G0202900 PROTEIN"/>
    <property type="match status" value="1"/>
</dbReference>
<dbReference type="InterPro" id="IPR001810">
    <property type="entry name" value="F-box_dom"/>
</dbReference>
<reference evidence="4" key="1">
    <citation type="submission" date="2023-10" db="EMBL/GenBank/DDBJ databases">
        <title>Chromosome-level genome of the transformable northern wattle, Acacia crassicarpa.</title>
        <authorList>
            <person name="Massaro I."/>
            <person name="Sinha N.R."/>
            <person name="Poethig S."/>
            <person name="Leichty A.R."/>
        </authorList>
    </citation>
    <scope>NUCLEOTIDE SEQUENCE</scope>
    <source>
        <strain evidence="4">Acra3RX</strain>
        <tissue evidence="4">Leaf</tissue>
    </source>
</reference>
<dbReference type="Gene3D" id="2.120.10.80">
    <property type="entry name" value="Kelch-type beta propeller"/>
    <property type="match status" value="1"/>
</dbReference>
<dbReference type="AlphaFoldDB" id="A0AAE1N200"/>
<proteinExistence type="predicted"/>
<accession>A0AAE1N200</accession>
<dbReference type="EMBL" id="JAWXYG010000002">
    <property type="protein sequence ID" value="KAK4281185.1"/>
    <property type="molecule type" value="Genomic_DNA"/>
</dbReference>
<dbReference type="Pfam" id="PF01344">
    <property type="entry name" value="Kelch_1"/>
    <property type="match status" value="2"/>
</dbReference>
<gene>
    <name evidence="4" type="ORF">QN277_012708</name>
</gene>
<dbReference type="PANTHER" id="PTHR46344:SF21">
    <property type="entry name" value="F-BOX_KELCH-REPEAT PROTEIN SKIP30 ISOFORM X2"/>
    <property type="match status" value="1"/>
</dbReference>
<dbReference type="SMART" id="SM00612">
    <property type="entry name" value="Kelch"/>
    <property type="match status" value="2"/>
</dbReference>
<protein>
    <recommendedName>
        <fullName evidence="3">F-box domain-containing protein</fullName>
    </recommendedName>
</protein>
<evidence type="ECO:0000313" key="5">
    <source>
        <dbReference type="Proteomes" id="UP001293593"/>
    </source>
</evidence>
<comment type="caution">
    <text evidence="4">The sequence shown here is derived from an EMBL/GenBank/DDBJ whole genome shotgun (WGS) entry which is preliminary data.</text>
</comment>
<evidence type="ECO:0000313" key="4">
    <source>
        <dbReference type="EMBL" id="KAK4281185.1"/>
    </source>
</evidence>
<keyword evidence="5" id="KW-1185">Reference proteome</keyword>
<evidence type="ECO:0000256" key="1">
    <source>
        <dbReference type="ARBA" id="ARBA00022441"/>
    </source>
</evidence>
<dbReference type="Proteomes" id="UP001293593">
    <property type="component" value="Unassembled WGS sequence"/>
</dbReference>
<dbReference type="SUPFAM" id="SSF117281">
    <property type="entry name" value="Kelch motif"/>
    <property type="match status" value="1"/>
</dbReference>
<keyword evidence="2" id="KW-0677">Repeat</keyword>
<sequence>MSGLIEGLPDHVAIMCLARVPYYLYPKLKLVCHSWRAIFQSLELFKVRQEVGSTEDLLCVCAFDPENLWQMYDPLRDLWITLPVLPSKIRHLSHFGVVSTAGKLFVIGGGSDAVDPLTGDQDGRFATNEVWSYDPVVRKWATQAPMLVPRAMFACCVLNGKIIVAGGFISYRKAISQSEMYDPEKDEWIQMPDLQCTHNSACSGVVIGGKVHVLHKGLSTVQVLDNGGPPRWTVEESGWLQGPMAVVGGGLYVMSHGFIFRQDKGAKEVACSAFEFQKRIGIGMVGVGEDLYVIGGVVGPDLWNWNVGPLADVDILPLGGFRLWRKASPMSRCRGTILGCTALRI</sequence>
<dbReference type="InterPro" id="IPR015915">
    <property type="entry name" value="Kelch-typ_b-propeller"/>
</dbReference>
<dbReference type="Pfam" id="PF00646">
    <property type="entry name" value="F-box"/>
    <property type="match status" value="1"/>
</dbReference>
<name>A0AAE1N200_9FABA</name>
<dbReference type="InterPro" id="IPR006652">
    <property type="entry name" value="Kelch_1"/>
</dbReference>
<dbReference type="CDD" id="cd22152">
    <property type="entry name" value="F-box_AtAFR-like"/>
    <property type="match status" value="1"/>
</dbReference>
<dbReference type="SMART" id="SM00256">
    <property type="entry name" value="FBOX"/>
    <property type="match status" value="1"/>
</dbReference>
<evidence type="ECO:0000259" key="3">
    <source>
        <dbReference type="SMART" id="SM00256"/>
    </source>
</evidence>
<organism evidence="4 5">
    <name type="scientific">Acacia crassicarpa</name>
    <name type="common">northern wattle</name>
    <dbReference type="NCBI Taxonomy" id="499986"/>
    <lineage>
        <taxon>Eukaryota</taxon>
        <taxon>Viridiplantae</taxon>
        <taxon>Streptophyta</taxon>
        <taxon>Embryophyta</taxon>
        <taxon>Tracheophyta</taxon>
        <taxon>Spermatophyta</taxon>
        <taxon>Magnoliopsida</taxon>
        <taxon>eudicotyledons</taxon>
        <taxon>Gunneridae</taxon>
        <taxon>Pentapetalae</taxon>
        <taxon>rosids</taxon>
        <taxon>fabids</taxon>
        <taxon>Fabales</taxon>
        <taxon>Fabaceae</taxon>
        <taxon>Caesalpinioideae</taxon>
        <taxon>mimosoid clade</taxon>
        <taxon>Acacieae</taxon>
        <taxon>Acacia</taxon>
    </lineage>
</organism>
<evidence type="ECO:0000256" key="2">
    <source>
        <dbReference type="ARBA" id="ARBA00022737"/>
    </source>
</evidence>
<feature type="domain" description="F-box" evidence="3">
    <location>
        <begin position="8"/>
        <end position="48"/>
    </location>
</feature>